<gene>
    <name evidence="1" type="ORF">E2C01_098325</name>
</gene>
<proteinExistence type="predicted"/>
<dbReference type="EMBL" id="VSRR010132824">
    <property type="protein sequence ID" value="MPD02727.1"/>
    <property type="molecule type" value="Genomic_DNA"/>
</dbReference>
<reference evidence="1 2" key="1">
    <citation type="submission" date="2019-05" db="EMBL/GenBank/DDBJ databases">
        <title>Another draft genome of Portunus trituberculatus and its Hox gene families provides insights of decapod evolution.</title>
        <authorList>
            <person name="Jeong J.-H."/>
            <person name="Song I."/>
            <person name="Kim S."/>
            <person name="Choi T."/>
            <person name="Kim D."/>
            <person name="Ryu S."/>
            <person name="Kim W."/>
        </authorList>
    </citation>
    <scope>NUCLEOTIDE SEQUENCE [LARGE SCALE GENOMIC DNA]</scope>
    <source>
        <tissue evidence="1">Muscle</tissue>
    </source>
</reference>
<comment type="caution">
    <text evidence="1">The sequence shown here is derived from an EMBL/GenBank/DDBJ whole genome shotgun (WGS) entry which is preliminary data.</text>
</comment>
<evidence type="ECO:0000313" key="1">
    <source>
        <dbReference type="EMBL" id="MPD02727.1"/>
    </source>
</evidence>
<keyword evidence="2" id="KW-1185">Reference proteome</keyword>
<accession>A0A5B7K843</accession>
<organism evidence="1 2">
    <name type="scientific">Portunus trituberculatus</name>
    <name type="common">Swimming crab</name>
    <name type="synonym">Neptunus trituberculatus</name>
    <dbReference type="NCBI Taxonomy" id="210409"/>
    <lineage>
        <taxon>Eukaryota</taxon>
        <taxon>Metazoa</taxon>
        <taxon>Ecdysozoa</taxon>
        <taxon>Arthropoda</taxon>
        <taxon>Crustacea</taxon>
        <taxon>Multicrustacea</taxon>
        <taxon>Malacostraca</taxon>
        <taxon>Eumalacostraca</taxon>
        <taxon>Eucarida</taxon>
        <taxon>Decapoda</taxon>
        <taxon>Pleocyemata</taxon>
        <taxon>Brachyura</taxon>
        <taxon>Eubrachyura</taxon>
        <taxon>Portunoidea</taxon>
        <taxon>Portunidae</taxon>
        <taxon>Portuninae</taxon>
        <taxon>Portunus</taxon>
    </lineage>
</organism>
<dbReference type="Proteomes" id="UP000324222">
    <property type="component" value="Unassembled WGS sequence"/>
</dbReference>
<sequence>MWDRRVNRMRWDDPRRGPYMICLHRAEQGSGHYGDG</sequence>
<dbReference type="AlphaFoldDB" id="A0A5B7K843"/>
<name>A0A5B7K843_PORTR</name>
<evidence type="ECO:0000313" key="2">
    <source>
        <dbReference type="Proteomes" id="UP000324222"/>
    </source>
</evidence>
<protein>
    <submittedName>
        <fullName evidence="1">Uncharacterized protein</fullName>
    </submittedName>
</protein>